<feature type="non-terminal residue" evidence="1">
    <location>
        <position position="190"/>
    </location>
</feature>
<gene>
    <name evidence="1" type="ORF">S03H2_48492</name>
</gene>
<accession>X1H3P2</accession>
<dbReference type="EMBL" id="BARU01030575">
    <property type="protein sequence ID" value="GAH64801.1"/>
    <property type="molecule type" value="Genomic_DNA"/>
</dbReference>
<protein>
    <submittedName>
        <fullName evidence="1">Uncharacterized protein</fullName>
    </submittedName>
</protein>
<name>X1H3P2_9ZZZZ</name>
<proteinExistence type="predicted"/>
<comment type="caution">
    <text evidence="1">The sequence shown here is derived from an EMBL/GenBank/DDBJ whole genome shotgun (WGS) entry which is preliminary data.</text>
</comment>
<reference evidence="1" key="1">
    <citation type="journal article" date="2014" name="Front. Microbiol.">
        <title>High frequency of phylogenetically diverse reductive dehalogenase-homologous genes in deep subseafloor sedimentary metagenomes.</title>
        <authorList>
            <person name="Kawai M."/>
            <person name="Futagami T."/>
            <person name="Toyoda A."/>
            <person name="Takaki Y."/>
            <person name="Nishi S."/>
            <person name="Hori S."/>
            <person name="Arai W."/>
            <person name="Tsubouchi T."/>
            <person name="Morono Y."/>
            <person name="Uchiyama I."/>
            <person name="Ito T."/>
            <person name="Fujiyama A."/>
            <person name="Inagaki F."/>
            <person name="Takami H."/>
        </authorList>
    </citation>
    <scope>NUCLEOTIDE SEQUENCE</scope>
    <source>
        <strain evidence="1">Expedition CK06-06</strain>
    </source>
</reference>
<dbReference type="AlphaFoldDB" id="X1H3P2"/>
<sequence>MEFIHSVVAQDETVGAGTVITYDLPVNPLSHILITLKYAQDGALSLLVPDFANVLTWIAKIEVLYKGSAIFSMSGLDAFACGLFIPRFESWGLNYDGVDSDERSLTWCIPLTRTLYSDRECFPRSTRGELVLQITYADPFTHGKTLFAQIETVELPDAAPEQYLRMTTLTKTATAGGENDIELPIGHPIS</sequence>
<evidence type="ECO:0000313" key="1">
    <source>
        <dbReference type="EMBL" id="GAH64801.1"/>
    </source>
</evidence>
<organism evidence="1">
    <name type="scientific">marine sediment metagenome</name>
    <dbReference type="NCBI Taxonomy" id="412755"/>
    <lineage>
        <taxon>unclassified sequences</taxon>
        <taxon>metagenomes</taxon>
        <taxon>ecological metagenomes</taxon>
    </lineage>
</organism>